<dbReference type="InterPro" id="IPR009057">
    <property type="entry name" value="Homeodomain-like_sf"/>
</dbReference>
<dbReference type="InterPro" id="IPR011051">
    <property type="entry name" value="RmlC_Cupin_sf"/>
</dbReference>
<dbReference type="GO" id="GO:0003700">
    <property type="term" value="F:DNA-binding transcription factor activity"/>
    <property type="evidence" value="ECO:0007669"/>
    <property type="project" value="InterPro"/>
</dbReference>
<protein>
    <submittedName>
        <fullName evidence="5">Helix-turn-helix domain-containing protein</fullName>
    </submittedName>
</protein>
<dbReference type="GO" id="GO:0043565">
    <property type="term" value="F:sequence-specific DNA binding"/>
    <property type="evidence" value="ECO:0007669"/>
    <property type="project" value="InterPro"/>
</dbReference>
<keyword evidence="1" id="KW-0805">Transcription regulation</keyword>
<feature type="domain" description="HTH araC/xylS-type" evidence="4">
    <location>
        <begin position="176"/>
        <end position="274"/>
    </location>
</feature>
<sequence>MKSKLLVRPDFGERYSDVVIRNTVCREHPIHMHDCMEIVFVFRGALECNVSFERYVLREGDFIVVNSYDLHQLKAITEEAVISCIHISQERFHPAEGFIIWWEDILKHNRENFAKQVENIRQLIRQYERFDVEKSVNNTIERILQLFRKAFRLENFQLVGEHDKVQGSEMDIKRAGEIYMYLYRHCDEKLSLEVMAAKFAMNKYYLSHFIKKMVGNGFQKSLNIIRCDRAEIALLDGEKPISEIREDFSFSSNQYFNEMFKSVFGMIPNMYRKAHKQETVVYREFSETPVKDISSLMEGKLRAGAEEKLVEIRLGNGAGSMTVIESAGDEDAVTRYDLGEKGKIRIELRSDECIIVIRKQ</sequence>
<dbReference type="Proteomes" id="UP000824130">
    <property type="component" value="Unassembled WGS sequence"/>
</dbReference>
<reference evidence="5" key="1">
    <citation type="submission" date="2020-10" db="EMBL/GenBank/DDBJ databases">
        <authorList>
            <person name="Gilroy R."/>
        </authorList>
    </citation>
    <scope>NUCLEOTIDE SEQUENCE</scope>
    <source>
        <strain evidence="5">ChiSjej4B22-8349</strain>
    </source>
</reference>
<dbReference type="PANTHER" id="PTHR43280">
    <property type="entry name" value="ARAC-FAMILY TRANSCRIPTIONAL REGULATOR"/>
    <property type="match status" value="1"/>
</dbReference>
<dbReference type="Gene3D" id="2.60.120.10">
    <property type="entry name" value="Jelly Rolls"/>
    <property type="match status" value="1"/>
</dbReference>
<evidence type="ECO:0000313" key="6">
    <source>
        <dbReference type="Proteomes" id="UP000824130"/>
    </source>
</evidence>
<dbReference type="EMBL" id="DVOB01000057">
    <property type="protein sequence ID" value="HIU95574.1"/>
    <property type="molecule type" value="Genomic_DNA"/>
</dbReference>
<name>A0A9D1SUF0_9FIRM</name>
<dbReference type="PROSITE" id="PS01124">
    <property type="entry name" value="HTH_ARAC_FAMILY_2"/>
    <property type="match status" value="1"/>
</dbReference>
<dbReference type="CDD" id="cd02208">
    <property type="entry name" value="cupin_RmlC-like"/>
    <property type="match status" value="1"/>
</dbReference>
<dbReference type="AlphaFoldDB" id="A0A9D1SUF0"/>
<dbReference type="SUPFAM" id="SSF51182">
    <property type="entry name" value="RmlC-like cupins"/>
    <property type="match status" value="1"/>
</dbReference>
<organism evidence="5 6">
    <name type="scientific">Candidatus Allocopromorpha excrementipullorum</name>
    <dbReference type="NCBI Taxonomy" id="2840743"/>
    <lineage>
        <taxon>Bacteria</taxon>
        <taxon>Bacillati</taxon>
        <taxon>Bacillota</taxon>
        <taxon>Clostridia</taxon>
        <taxon>Eubacteriales</taxon>
        <taxon>Eubacteriaceae</taxon>
        <taxon>Eubacteriaceae incertae sedis</taxon>
        <taxon>Candidatus Allocopromorpha</taxon>
    </lineage>
</organism>
<evidence type="ECO:0000313" key="5">
    <source>
        <dbReference type="EMBL" id="HIU95574.1"/>
    </source>
</evidence>
<proteinExistence type="predicted"/>
<dbReference type="InterPro" id="IPR013096">
    <property type="entry name" value="Cupin_2"/>
</dbReference>
<comment type="caution">
    <text evidence="5">The sequence shown here is derived from an EMBL/GenBank/DDBJ whole genome shotgun (WGS) entry which is preliminary data.</text>
</comment>
<evidence type="ECO:0000256" key="3">
    <source>
        <dbReference type="ARBA" id="ARBA00023163"/>
    </source>
</evidence>
<accession>A0A9D1SUF0</accession>
<dbReference type="SMART" id="SM00342">
    <property type="entry name" value="HTH_ARAC"/>
    <property type="match status" value="1"/>
</dbReference>
<reference evidence="5" key="2">
    <citation type="journal article" date="2021" name="PeerJ">
        <title>Extensive microbial diversity within the chicken gut microbiome revealed by metagenomics and culture.</title>
        <authorList>
            <person name="Gilroy R."/>
            <person name="Ravi A."/>
            <person name="Getino M."/>
            <person name="Pursley I."/>
            <person name="Horton D.L."/>
            <person name="Alikhan N.F."/>
            <person name="Baker D."/>
            <person name="Gharbi K."/>
            <person name="Hall N."/>
            <person name="Watson M."/>
            <person name="Adriaenssens E.M."/>
            <person name="Foster-Nyarko E."/>
            <person name="Jarju S."/>
            <person name="Secka A."/>
            <person name="Antonio M."/>
            <person name="Oren A."/>
            <person name="Chaudhuri R.R."/>
            <person name="La Ragione R."/>
            <person name="Hildebrand F."/>
            <person name="Pallen M.J."/>
        </authorList>
    </citation>
    <scope>NUCLEOTIDE SEQUENCE</scope>
    <source>
        <strain evidence="5">ChiSjej4B22-8349</strain>
    </source>
</reference>
<dbReference type="InterPro" id="IPR014710">
    <property type="entry name" value="RmlC-like_jellyroll"/>
</dbReference>
<gene>
    <name evidence="5" type="ORF">IAD25_02555</name>
</gene>
<dbReference type="Pfam" id="PF07883">
    <property type="entry name" value="Cupin_2"/>
    <property type="match status" value="1"/>
</dbReference>
<dbReference type="SUPFAM" id="SSF46689">
    <property type="entry name" value="Homeodomain-like"/>
    <property type="match status" value="1"/>
</dbReference>
<keyword evidence="3" id="KW-0804">Transcription</keyword>
<dbReference type="InterPro" id="IPR018060">
    <property type="entry name" value="HTH_AraC"/>
</dbReference>
<dbReference type="Gene3D" id="1.10.10.60">
    <property type="entry name" value="Homeodomain-like"/>
    <property type="match status" value="2"/>
</dbReference>
<keyword evidence="2" id="KW-0238">DNA-binding</keyword>
<dbReference type="PANTHER" id="PTHR43280:SF34">
    <property type="entry name" value="ARAC-FAMILY TRANSCRIPTIONAL REGULATOR"/>
    <property type="match status" value="1"/>
</dbReference>
<dbReference type="Pfam" id="PF12833">
    <property type="entry name" value="HTH_18"/>
    <property type="match status" value="1"/>
</dbReference>
<evidence type="ECO:0000256" key="1">
    <source>
        <dbReference type="ARBA" id="ARBA00023015"/>
    </source>
</evidence>
<evidence type="ECO:0000256" key="2">
    <source>
        <dbReference type="ARBA" id="ARBA00023125"/>
    </source>
</evidence>
<evidence type="ECO:0000259" key="4">
    <source>
        <dbReference type="PROSITE" id="PS01124"/>
    </source>
</evidence>